<keyword evidence="3" id="KW-1003">Cell membrane</keyword>
<dbReference type="GO" id="GO:0015920">
    <property type="term" value="P:lipopolysaccharide transport"/>
    <property type="evidence" value="ECO:0007669"/>
    <property type="project" value="TreeGrafter"/>
</dbReference>
<keyword evidence="5 8" id="KW-0812">Transmembrane</keyword>
<dbReference type="InterPro" id="IPR013525">
    <property type="entry name" value="ABC2_TM"/>
</dbReference>
<feature type="transmembrane region" description="Helical" evidence="8">
    <location>
        <begin position="86"/>
        <end position="107"/>
    </location>
</feature>
<evidence type="ECO:0000256" key="8">
    <source>
        <dbReference type="SAM" id="Phobius"/>
    </source>
</evidence>
<evidence type="ECO:0000256" key="6">
    <source>
        <dbReference type="ARBA" id="ARBA00022989"/>
    </source>
</evidence>
<dbReference type="Pfam" id="PF01061">
    <property type="entry name" value="ABC2_membrane"/>
    <property type="match status" value="1"/>
</dbReference>
<reference evidence="10" key="1">
    <citation type="submission" date="2020-05" db="EMBL/GenBank/DDBJ databases">
        <authorList>
            <person name="Chiriac C."/>
            <person name="Salcher M."/>
            <person name="Ghai R."/>
            <person name="Kavagutti S V."/>
        </authorList>
    </citation>
    <scope>NUCLEOTIDE SEQUENCE</scope>
</reference>
<sequence>MSPESIAAYAEANGLKRMGARPSLWAYVKELYSRLDFAIALSTFTNDAANARNRLGKWWNILLPTIQAATYGLIFGLILGDARPDNFLPFLFTGVFLFAFMSGSFYAGSSAITSNSGLVKSLSFPRALLPISSVISQFMYLLPQVAILLVTLVLVQGHIDWEWFYLIPILLLMAIFSTGLALIAARLTAQVRDLGKLVPFFTRIAFYVSGIFFSVEQVLINYPQVYAIVKWNPVYDYIELARGALVDGYTMRNDIWIAAIIWAFGTLIVGLVFFWRAEEEYGRDQ</sequence>
<keyword evidence="2" id="KW-0813">Transport</keyword>
<dbReference type="InterPro" id="IPR047817">
    <property type="entry name" value="ABC2_TM_bact-type"/>
</dbReference>
<feature type="domain" description="ABC transmembrane type-2" evidence="9">
    <location>
        <begin position="55"/>
        <end position="277"/>
    </location>
</feature>
<dbReference type="PRINTS" id="PR00164">
    <property type="entry name" value="ABC2TRNSPORT"/>
</dbReference>
<feature type="transmembrane region" description="Helical" evidence="8">
    <location>
        <begin position="163"/>
        <end position="185"/>
    </location>
</feature>
<name>A0A6J6CNY4_9ZZZZ</name>
<keyword evidence="7 8" id="KW-0472">Membrane</keyword>
<dbReference type="EMBL" id="CAEZSZ010000035">
    <property type="protein sequence ID" value="CAB4553302.1"/>
    <property type="molecule type" value="Genomic_DNA"/>
</dbReference>
<accession>A0A6J6CNY4</accession>
<keyword evidence="6 8" id="KW-1133">Transmembrane helix</keyword>
<keyword evidence="4" id="KW-0997">Cell inner membrane</keyword>
<evidence type="ECO:0000256" key="1">
    <source>
        <dbReference type="ARBA" id="ARBA00004429"/>
    </source>
</evidence>
<protein>
    <submittedName>
        <fullName evidence="10">Unannotated protein</fullName>
    </submittedName>
</protein>
<feature type="transmembrane region" description="Helical" evidence="8">
    <location>
        <begin position="255"/>
        <end position="275"/>
    </location>
</feature>
<dbReference type="GO" id="GO:0043190">
    <property type="term" value="C:ATP-binding cassette (ABC) transporter complex"/>
    <property type="evidence" value="ECO:0007669"/>
    <property type="project" value="InterPro"/>
</dbReference>
<dbReference type="GO" id="GO:0140359">
    <property type="term" value="F:ABC-type transporter activity"/>
    <property type="evidence" value="ECO:0007669"/>
    <property type="project" value="InterPro"/>
</dbReference>
<evidence type="ECO:0000256" key="3">
    <source>
        <dbReference type="ARBA" id="ARBA00022475"/>
    </source>
</evidence>
<feature type="transmembrane region" description="Helical" evidence="8">
    <location>
        <begin position="197"/>
        <end position="215"/>
    </location>
</feature>
<dbReference type="PANTHER" id="PTHR30413:SF8">
    <property type="entry name" value="TRANSPORT PERMEASE PROTEIN"/>
    <property type="match status" value="1"/>
</dbReference>
<organism evidence="10">
    <name type="scientific">freshwater metagenome</name>
    <dbReference type="NCBI Taxonomy" id="449393"/>
    <lineage>
        <taxon>unclassified sequences</taxon>
        <taxon>metagenomes</taxon>
        <taxon>ecological metagenomes</taxon>
    </lineage>
</organism>
<evidence type="ECO:0000256" key="2">
    <source>
        <dbReference type="ARBA" id="ARBA00022448"/>
    </source>
</evidence>
<evidence type="ECO:0000256" key="5">
    <source>
        <dbReference type="ARBA" id="ARBA00022692"/>
    </source>
</evidence>
<feature type="transmembrane region" description="Helical" evidence="8">
    <location>
        <begin position="61"/>
        <end position="80"/>
    </location>
</feature>
<dbReference type="PROSITE" id="PS51012">
    <property type="entry name" value="ABC_TM2"/>
    <property type="match status" value="1"/>
</dbReference>
<dbReference type="AlphaFoldDB" id="A0A6J6CNY4"/>
<feature type="transmembrane region" description="Helical" evidence="8">
    <location>
        <begin position="128"/>
        <end position="157"/>
    </location>
</feature>
<evidence type="ECO:0000256" key="4">
    <source>
        <dbReference type="ARBA" id="ARBA00022519"/>
    </source>
</evidence>
<evidence type="ECO:0000256" key="7">
    <source>
        <dbReference type="ARBA" id="ARBA00023136"/>
    </source>
</evidence>
<proteinExistence type="predicted"/>
<evidence type="ECO:0000259" key="9">
    <source>
        <dbReference type="PROSITE" id="PS51012"/>
    </source>
</evidence>
<dbReference type="InterPro" id="IPR000412">
    <property type="entry name" value="ABC_2_transport"/>
</dbReference>
<comment type="subcellular location">
    <subcellularLocation>
        <location evidence="1">Cell inner membrane</location>
        <topology evidence="1">Multi-pass membrane protein</topology>
    </subcellularLocation>
</comment>
<evidence type="ECO:0000313" key="10">
    <source>
        <dbReference type="EMBL" id="CAB4553302.1"/>
    </source>
</evidence>
<dbReference type="PANTHER" id="PTHR30413">
    <property type="entry name" value="INNER MEMBRANE TRANSPORT PERMEASE"/>
    <property type="match status" value="1"/>
</dbReference>
<gene>
    <name evidence="10" type="ORF">UFOPK1561_00438</name>
</gene>